<accession>A0A564XVY9</accession>
<proteinExistence type="predicted"/>
<keyword evidence="2" id="KW-1185">Reference proteome</keyword>
<name>A0A564XVY9_HYMDI</name>
<dbReference type="EMBL" id="CABIJS010000011">
    <property type="protein sequence ID" value="VUZ39202.1"/>
    <property type="molecule type" value="Genomic_DNA"/>
</dbReference>
<protein>
    <submittedName>
        <fullName evidence="1">Uncharacterized protein</fullName>
    </submittedName>
</protein>
<organism evidence="1 2">
    <name type="scientific">Hymenolepis diminuta</name>
    <name type="common">Rat tapeworm</name>
    <dbReference type="NCBI Taxonomy" id="6216"/>
    <lineage>
        <taxon>Eukaryota</taxon>
        <taxon>Metazoa</taxon>
        <taxon>Spiralia</taxon>
        <taxon>Lophotrochozoa</taxon>
        <taxon>Platyhelminthes</taxon>
        <taxon>Cestoda</taxon>
        <taxon>Eucestoda</taxon>
        <taxon>Cyclophyllidea</taxon>
        <taxon>Hymenolepididae</taxon>
        <taxon>Hymenolepis</taxon>
    </lineage>
</organism>
<dbReference type="Proteomes" id="UP000321570">
    <property type="component" value="Unassembled WGS sequence"/>
</dbReference>
<sequence length="55" mass="6524">MDKFEKSHQIHKDVQSLESTLAQLSVQQKMLKEQLYELFLDFLPNETFEQNSVPI</sequence>
<gene>
    <name evidence="1" type="ORF">WMSIL1_LOCUS501</name>
</gene>
<evidence type="ECO:0000313" key="1">
    <source>
        <dbReference type="EMBL" id="VUZ39202.1"/>
    </source>
</evidence>
<reference evidence="1 2" key="1">
    <citation type="submission" date="2019-07" db="EMBL/GenBank/DDBJ databases">
        <authorList>
            <person name="Jastrzebski P J."/>
            <person name="Paukszto L."/>
            <person name="Jastrzebski P J."/>
        </authorList>
    </citation>
    <scope>NUCLEOTIDE SEQUENCE [LARGE SCALE GENOMIC DNA]</scope>
    <source>
        <strain evidence="1 2">WMS-il1</strain>
    </source>
</reference>
<evidence type="ECO:0000313" key="2">
    <source>
        <dbReference type="Proteomes" id="UP000321570"/>
    </source>
</evidence>
<dbReference type="AlphaFoldDB" id="A0A564XVY9"/>